<keyword evidence="3" id="KW-1185">Reference proteome</keyword>
<sequence length="60" mass="6934">MSQVKRAKLSLNLPLPSQQLKQQAESEQSTEYNHVRPKPKAYADRTWAPPRGTRRSMGKR</sequence>
<dbReference type="OrthoDB" id="6700284at2"/>
<evidence type="ECO:0000256" key="1">
    <source>
        <dbReference type="SAM" id="MobiDB-lite"/>
    </source>
</evidence>
<accession>A0A1B2M0D0</accession>
<protein>
    <submittedName>
        <fullName evidence="2">Uncharacterized protein</fullName>
    </submittedName>
</protein>
<dbReference type="AlphaFoldDB" id="A0A1B2M0D0"/>
<dbReference type="RefSeq" id="WP_067555467.1">
    <property type="nucleotide sequence ID" value="NZ_CP016895.1"/>
</dbReference>
<dbReference type="Proteomes" id="UP000093391">
    <property type="component" value="Chromosome"/>
</dbReference>
<dbReference type="KEGG" id="ala:BFG52_09935"/>
<proteinExistence type="predicted"/>
<reference evidence="2 3" key="1">
    <citation type="submission" date="2016-08" db="EMBL/GenBank/DDBJ databases">
        <authorList>
            <person name="Seilhamer J.J."/>
        </authorList>
    </citation>
    <scope>NUCLEOTIDE SEQUENCE [LARGE SCALE GENOMIC DNA]</scope>
    <source>
        <strain evidence="2 3">BRTC-1</strain>
    </source>
</reference>
<evidence type="ECO:0000313" key="2">
    <source>
        <dbReference type="EMBL" id="AOA58640.1"/>
    </source>
</evidence>
<gene>
    <name evidence="2" type="ORF">BFG52_09935</name>
</gene>
<name>A0A1B2M0D0_9GAMM</name>
<evidence type="ECO:0000313" key="3">
    <source>
        <dbReference type="Proteomes" id="UP000093391"/>
    </source>
</evidence>
<dbReference type="EMBL" id="CP016895">
    <property type="protein sequence ID" value="AOA58640.1"/>
    <property type="molecule type" value="Genomic_DNA"/>
</dbReference>
<organism evidence="2 3">
    <name type="scientific">Acinetobacter larvae</name>
    <dbReference type="NCBI Taxonomy" id="1789224"/>
    <lineage>
        <taxon>Bacteria</taxon>
        <taxon>Pseudomonadati</taxon>
        <taxon>Pseudomonadota</taxon>
        <taxon>Gammaproteobacteria</taxon>
        <taxon>Moraxellales</taxon>
        <taxon>Moraxellaceae</taxon>
        <taxon>Acinetobacter</taxon>
    </lineage>
</organism>
<feature type="region of interest" description="Disordered" evidence="1">
    <location>
        <begin position="1"/>
        <end position="60"/>
    </location>
</feature>
<feature type="compositionally biased region" description="Low complexity" evidence="1">
    <location>
        <begin position="9"/>
        <end position="23"/>
    </location>
</feature>